<comment type="cofactor">
    <cofactor evidence="6">
        <name>Ca(2+)</name>
        <dbReference type="ChEBI" id="CHEBI:29108"/>
    </cofactor>
</comment>
<dbReference type="GO" id="GO:0016020">
    <property type="term" value="C:membrane"/>
    <property type="evidence" value="ECO:0007669"/>
    <property type="project" value="InterPro"/>
</dbReference>
<feature type="active site" evidence="5">
    <location>
        <position position="345"/>
    </location>
</feature>
<keyword evidence="4" id="KW-0325">Glycoprotein</keyword>
<dbReference type="PRINTS" id="PR00747">
    <property type="entry name" value="GLYHDRLASE47"/>
</dbReference>
<evidence type="ECO:0000256" key="7">
    <source>
        <dbReference type="RuleBase" id="RU361193"/>
    </source>
</evidence>
<feature type="binding site" evidence="6">
    <location>
        <position position="665"/>
    </location>
    <ligand>
        <name>Ca(2+)</name>
        <dbReference type="ChEBI" id="CHEBI:29108"/>
    </ligand>
</feature>
<dbReference type="InterPro" id="IPR001382">
    <property type="entry name" value="Glyco_hydro_47"/>
</dbReference>
<dbReference type="Gene3D" id="1.50.10.10">
    <property type="match status" value="1"/>
</dbReference>
<sequence>MAMTRARSANARRGNTITLLAICAICLHITNAPTNTRTRNYGVVGAAAAEQCAAFGSARGSARPKQPVREWIRWSMPGFQSKRKTSSGKHVTRNGTVALDDAAALRAEALHTFHASWTAYKELAYPMDALDPSTCSGQNEYGGLAMTALDSLDMLLLADRAHDFDEVSQHVERRNSEGTPWANGYRVNVFEVTIRALGGLLSAHAMLVHNEKSTVGQKTTPRQLNSILYTQQHAEAARHITDLLVPAFNTPTGIPLPWVYLAEQGTGDASLRRNPACAAGAGSLLLEWAYLSHVTGDGRYRTYARRALGAIANRVSTTTGLPGNTIDLNTGQWMRDDTGPGAGVDSFYEYLLKGYLMLGEPGLLRAFANRHANATRWMSASDVAADDTAASNGSVNASNSEAFVSTHGVPWLMDVSVSTGRVSGPWVGSLAGFWPAMRAHAGLGGIGSMAARLMRGYHATWNFFGGLPELFAPQYRGSGSGSGGGGGSAAGASSSSSSKVESHAWSPMYAPSAHPNQNSYPLRPELVESAASLAAHEAHALAAYAVASAEVSRREAEGRTLPPHIKSLLSAYETVHGGSAAALAMLNLTQAVARDVQDVLLTRCSSVCASKYALINGMSNVVRGTHSGSAIESFLFSETLKYLLVIWQGDNREGYALMRHYVFTTEGHLLPPLRRDAALEEPPSGDSKAPLDEEADMWTSWAEIPDDFDDSTALEQSLFENSPPSEVPPGCAAACLAAVAGPGVCTADVTDRERLRRFAHVRAQPISCMLLLRRRCAACVVSHNALEDERAAARASPKWPPAGGAAVSVQHPAQSSSRRARDTQQCTSGGDDVDEEEVEGDEEEVAQGEQKAEKEALTVTARFACGLGGGDVAMCTQVALDGQFSLEEAAAIVAEAVEERGQCPHHSKSPAGISLLKHVDRTSTANAAVASADDAVAYAAADDAAAASKAELGSVAKTAADERTVLIVRLVQNAADANAGADATLRTITWPHLLDFLNRKSPAIAWRDERPAMTASFGPSPRPVSLAEFERLKQLTFGDAYGGARQLLRRMVWANPADACGYNSNSDDMRGAMAIVMRGGCTFAAKARILQSAGAVEMVVVDNVEDSAEGLLRMGMDEEEAEPGIPSAIVGHSALTRLKPEDVSSNNLYGYLSRGAPASGTLSAATPQASAKNPSQAYRLEVEATDVRHLAKLNVADVVLALQRALQGGGL</sequence>
<organism evidence="11 12">
    <name type="scientific">Pycnococcus provasolii</name>
    <dbReference type="NCBI Taxonomy" id="41880"/>
    <lineage>
        <taxon>Eukaryota</taxon>
        <taxon>Viridiplantae</taxon>
        <taxon>Chlorophyta</taxon>
        <taxon>Pseudoscourfieldiophyceae</taxon>
        <taxon>Pseudoscourfieldiales</taxon>
        <taxon>Pycnococcaceae</taxon>
        <taxon>Pycnococcus</taxon>
    </lineage>
</organism>
<accession>A0A830HQB5</accession>
<keyword evidence="6" id="KW-0479">Metal-binding</keyword>
<reference evidence="11" key="1">
    <citation type="submission" date="2020-10" db="EMBL/GenBank/DDBJ databases">
        <title>Unveiling of a novel bifunctional photoreceptor, Dualchrome1, isolated from a cosmopolitan green alga.</title>
        <authorList>
            <person name="Suzuki S."/>
            <person name="Kawachi M."/>
        </authorList>
    </citation>
    <scope>NUCLEOTIDE SEQUENCE</scope>
    <source>
        <strain evidence="11">NIES 2893</strain>
    </source>
</reference>
<keyword evidence="7" id="KW-0378">Hydrolase</keyword>
<feature type="region of interest" description="Disordered" evidence="8">
    <location>
        <begin position="478"/>
        <end position="498"/>
    </location>
</feature>
<evidence type="ECO:0000256" key="3">
    <source>
        <dbReference type="ARBA" id="ARBA00022824"/>
    </source>
</evidence>
<dbReference type="PANTHER" id="PTHR45679">
    <property type="entry name" value="ER DEGRADATION-ENHANCING ALPHA-MANNOSIDASE-LIKE PROTEIN 2"/>
    <property type="match status" value="1"/>
</dbReference>
<evidence type="ECO:0000256" key="4">
    <source>
        <dbReference type="ARBA" id="ARBA00023180"/>
    </source>
</evidence>
<dbReference type="GO" id="GO:0044322">
    <property type="term" value="C:endoplasmic reticulum quality control compartment"/>
    <property type="evidence" value="ECO:0007669"/>
    <property type="project" value="GOC"/>
</dbReference>
<evidence type="ECO:0000256" key="2">
    <source>
        <dbReference type="ARBA" id="ARBA00007658"/>
    </source>
</evidence>
<dbReference type="GO" id="GO:0005509">
    <property type="term" value="F:calcium ion binding"/>
    <property type="evidence" value="ECO:0007669"/>
    <property type="project" value="InterPro"/>
</dbReference>
<comment type="caution">
    <text evidence="11">The sequence shown here is derived from an EMBL/GenBank/DDBJ whole genome shotgun (WGS) entry which is preliminary data.</text>
</comment>
<evidence type="ECO:0000256" key="9">
    <source>
        <dbReference type="SAM" id="SignalP"/>
    </source>
</evidence>
<proteinExistence type="inferred from homology"/>
<evidence type="ECO:0000256" key="5">
    <source>
        <dbReference type="PIRSR" id="PIRSR601382-1"/>
    </source>
</evidence>
<dbReference type="GO" id="GO:1904380">
    <property type="term" value="P:endoplasmic reticulum mannose trimming"/>
    <property type="evidence" value="ECO:0007669"/>
    <property type="project" value="InterPro"/>
</dbReference>
<protein>
    <recommendedName>
        <fullName evidence="7">alpha-1,2-Mannosidase</fullName>
        <ecNumber evidence="7">3.2.1.-</ecNumber>
    </recommendedName>
</protein>
<dbReference type="SUPFAM" id="SSF52025">
    <property type="entry name" value="PA domain"/>
    <property type="match status" value="1"/>
</dbReference>
<dbReference type="SUPFAM" id="SSF48225">
    <property type="entry name" value="Seven-hairpin glycosidases"/>
    <property type="match status" value="2"/>
</dbReference>
<dbReference type="InterPro" id="IPR036026">
    <property type="entry name" value="Seven-hairpin_glycosidases"/>
</dbReference>
<comment type="subcellular location">
    <subcellularLocation>
        <location evidence="1">Endoplasmic reticulum</location>
    </subcellularLocation>
</comment>
<keyword evidence="9" id="KW-0732">Signal</keyword>
<dbReference type="Pfam" id="PF01532">
    <property type="entry name" value="Glyco_hydro_47"/>
    <property type="match status" value="2"/>
</dbReference>
<feature type="active site" description="Proton donor" evidence="5">
    <location>
        <position position="469"/>
    </location>
</feature>
<dbReference type="Pfam" id="PF02225">
    <property type="entry name" value="PA"/>
    <property type="match status" value="1"/>
</dbReference>
<feature type="compositionally biased region" description="Acidic residues" evidence="8">
    <location>
        <begin position="831"/>
        <end position="846"/>
    </location>
</feature>
<gene>
    <name evidence="11" type="ORF">PPROV_000592900</name>
</gene>
<evidence type="ECO:0000313" key="12">
    <source>
        <dbReference type="Proteomes" id="UP000660262"/>
    </source>
</evidence>
<feature type="compositionally biased region" description="Gly residues" evidence="8">
    <location>
        <begin position="478"/>
        <end position="489"/>
    </location>
</feature>
<dbReference type="OrthoDB" id="8118055at2759"/>
<feature type="domain" description="PA" evidence="10">
    <location>
        <begin position="1056"/>
        <end position="1136"/>
    </location>
</feature>
<feature type="signal peptide" evidence="9">
    <location>
        <begin position="1"/>
        <end position="32"/>
    </location>
</feature>
<keyword evidence="3" id="KW-0256">Endoplasmic reticulum</keyword>
<dbReference type="GO" id="GO:0005975">
    <property type="term" value="P:carbohydrate metabolic process"/>
    <property type="evidence" value="ECO:0007669"/>
    <property type="project" value="InterPro"/>
</dbReference>
<dbReference type="InterPro" id="IPR046450">
    <property type="entry name" value="PA_dom_sf"/>
</dbReference>
<dbReference type="AlphaFoldDB" id="A0A830HQB5"/>
<dbReference type="InterPro" id="IPR003137">
    <property type="entry name" value="PA_domain"/>
</dbReference>
<evidence type="ECO:0000313" key="11">
    <source>
        <dbReference type="EMBL" id="GHP07187.1"/>
    </source>
</evidence>
<feature type="active site" description="Proton donor" evidence="5">
    <location>
        <position position="191"/>
    </location>
</feature>
<comment type="similarity">
    <text evidence="2 7">Belongs to the glycosyl hydrolase 47 family.</text>
</comment>
<keyword evidence="6" id="KW-0106">Calcium</keyword>
<dbReference type="Gene3D" id="3.50.30.30">
    <property type="match status" value="1"/>
</dbReference>
<dbReference type="PANTHER" id="PTHR45679:SF5">
    <property type="entry name" value="ER DEGRADATION-ENHANCING ALPHA-MANNOSIDASE-LIKE PROTEIN 1"/>
    <property type="match status" value="1"/>
</dbReference>
<feature type="active site" evidence="5">
    <location>
        <position position="525"/>
    </location>
</feature>
<dbReference type="GO" id="GO:0004571">
    <property type="term" value="F:mannosyl-oligosaccharide 1,2-alpha-mannosidase activity"/>
    <property type="evidence" value="ECO:0007669"/>
    <property type="project" value="InterPro"/>
</dbReference>
<keyword evidence="7" id="KW-0326">Glycosidase</keyword>
<name>A0A830HQB5_9CHLO</name>
<keyword evidence="12" id="KW-1185">Reference proteome</keyword>
<dbReference type="InterPro" id="IPR012341">
    <property type="entry name" value="6hp_glycosidase-like_sf"/>
</dbReference>
<feature type="region of interest" description="Disordered" evidence="8">
    <location>
        <begin position="792"/>
        <end position="853"/>
    </location>
</feature>
<feature type="chain" id="PRO_5032798563" description="alpha-1,2-Mannosidase" evidence="9">
    <location>
        <begin position="33"/>
        <end position="1211"/>
    </location>
</feature>
<dbReference type="EMBL" id="BNJQ01000015">
    <property type="protein sequence ID" value="GHP07187.1"/>
    <property type="molecule type" value="Genomic_DNA"/>
</dbReference>
<feature type="compositionally biased region" description="Polar residues" evidence="8">
    <location>
        <begin position="811"/>
        <end position="828"/>
    </location>
</feature>
<evidence type="ECO:0000256" key="6">
    <source>
        <dbReference type="PIRSR" id="PIRSR601382-2"/>
    </source>
</evidence>
<evidence type="ECO:0000256" key="1">
    <source>
        <dbReference type="ARBA" id="ARBA00004240"/>
    </source>
</evidence>
<dbReference type="InterPro" id="IPR044674">
    <property type="entry name" value="EDEM1/2/3"/>
</dbReference>
<evidence type="ECO:0000256" key="8">
    <source>
        <dbReference type="SAM" id="MobiDB-lite"/>
    </source>
</evidence>
<evidence type="ECO:0000259" key="10">
    <source>
        <dbReference type="Pfam" id="PF02225"/>
    </source>
</evidence>
<dbReference type="Proteomes" id="UP000660262">
    <property type="component" value="Unassembled WGS sequence"/>
</dbReference>
<dbReference type="EC" id="3.2.1.-" evidence="7"/>